<proteinExistence type="predicted"/>
<keyword evidence="3" id="KW-1185">Reference proteome</keyword>
<reference evidence="4" key="1">
    <citation type="submission" date="2025-08" db="UniProtKB">
        <authorList>
            <consortium name="RefSeq"/>
        </authorList>
    </citation>
    <scope>IDENTIFICATION</scope>
</reference>
<dbReference type="GO" id="GO:0060271">
    <property type="term" value="P:cilium assembly"/>
    <property type="evidence" value="ECO:0007669"/>
    <property type="project" value="TreeGrafter"/>
</dbReference>
<dbReference type="GO" id="GO:0005929">
    <property type="term" value="C:cilium"/>
    <property type="evidence" value="ECO:0007669"/>
    <property type="project" value="TreeGrafter"/>
</dbReference>
<sequence length="2913" mass="327761">MDPETEKIMEKIQFGYCYYGCDLIQFATLYNNSPIPAKFVAVVDEKADGEETECNITEPASLVLMKKAGLAEGKSNVHSGLLDILPYEGTLTPYEKILVAFLFKPRWELSPLGWKCLQEPPPRRDFVLFVNFNIVGIPFPPENQPKHGLEVPITGTALPVLLSLEPEKYHFGSCAVGMRSETEAILLNYSPVLPANYHFNNGAHFRAHPYKGVLQPGQQERITFSFIPKQIGALQSKNDLQVQENISSLYSDGNPFSIQKFKSGFPYYVSPKVIYSADIQMQGFGVMKPLNKDPKFNMGITPYITNEVGLYSEITFGNIKQIPRNAMAAARHYKILKEFKRSHSEVISRSFVAMPNDMAQSIRPSRNDKIFRTLFTKKKRYTYNDPDYSYTKHELEQIIINKSKYKDLISKATKMKIHQSRAIEFKKFNNDVDIGLAHADGIKPKKLQLSQIPTSTEKRDAEEKIICSSQFFQDGQITKKPANDGLNVIPTTNEEKIQCSRLLSPGQLHKLMIGPSKIDFGKVCQKSVNTQNLDIINTLDMFVFVQLHLDCPELTQTCPLSKVVHPFSKTGIPIVFESYNKGMFSTSIHYTINNCYTSCICVQAEVVNVNLEILTGSLAVLNPIPSMPPESAFSEVITLSNTLNYAAEFSWRNSLTDSGHAFNIRPSQGVVDEFKDLDCEVTWLPSYSSPEVGSFTLDVNGGQSILLECRAQIGLTAVQFSERRITFLNAPVNLTTKQVATLINTSGNHAYFKILDQNPVTGMYINPATGIVPAGGEVELRLSFTPTTLVKFDFNLEVDIRGWKVISVRVGGFVNNPCVEIDVPDFIFGGVYCGSMATIPFNIINKNNNFTQVDFDLSSYSDFRLNFNVPQTEEECVLYESDISGMYSIHANGNTKVEGKLVFEPTEVAAYNFLMPVFINHTAAPAPPPHSSPHDSSETSTASKRHLNARTTLAQIVTPRRRVIASGLRPIFELSAYKIQFSFVFSYHNVHLMTEQKKSQEIVVENKTNHNLRYDLDLNILETYNNRDVLKFVNKEGEGLELTKEGFIGHHLRPHSKEVISVICSPKTCTNYSFQIPIYLNENYKTIHKYLQISVFVRLSWIVFNPSAVYFRVPLQIEDSVDVLMQPVDYFTFPELKVECPSVTCDDNKVIEPFKATILDNGDTSEDIICCLSFRSEIPVSFRGLVKFTDQYENCFQLTVVAIADNCLLSCYSFLVHHQLDYKIICQPGTSLKGPKSSSNESVDAGEAICVPCDSSLNSISENSSSVVTSVIEESSIYSFESDPYDQYSFQKYSNGIYDGEWTSTPSEETVLSKLQELGKIGSNIFPEHDKQIGPFHYSVLYAVQRWFSANGWPGGTVSITVPHSFRSAIGTLEERKSPKAHSVKKESKTIYHMLKYLTGKILPGVILIPTLSSNSAERVKQIYNQHYLLLVFLKSQGACVASIKPEYLMTYSEFCVWNDTKKHTLKPVGYIDEDERLKEREVFELVSKKSWLDTLLQIIKCFVVSKITPRIFKSFIIDDREVKMPTLNKNPLCSNVYTEGERILLAWMNRCYEQNRRIVWNEHSDTAVPAARWIVNFDLDLKDGLVLACLIGTYLPFMISSHIGKVYTTPTQKEQYFHNALKIVCALRSLGIEYNIQAVDIANPNPINMILFCSFLFHILPQYCPKSTLEFKGKLHESITKLIKLTNPSVKLLNYSVSIFGESASRFSISKGKSIAIPAKQTVQLPVAYNNTFVDSKTATLVLTGRRQGSELGTHLVFSLVSFTTQVSPQNVISVDSHCYETQTILLELQNPFPVGGEFCVSMTEENVESSSIKGIYLGKGLFQTNSQDLNNPVKRNKKVKSFHCQTQSIYLPESGKGSIEIIFLPFFMGSAHCNVTLNNSVIGDFIYEIKALSKTPLATSLTNFIPDREESSPYFGKRKKHVGTKERKTLVYWKCEVEEVLQKDVWIPLVNSAKEKALIQLAKMQMTELEFYRRTLTNTLESSSRAAEAYVAMTNLTENLLRSWHKERKTLTFNIEYSNRNFSFPNTIHFEVKESRKENILGLQNEHFRVPVTFSAESSGHFECQILLSAKDDIRLYKLECTAYPKGSKIEIEFQTPVLQKTVQDIPVINPTSNIWKLKAIVEGDPFSGPDSLVVPANATAFYPICYRPALEEGYKGKLVLMNGSAVIEDINLIGNATSPLAMGEIVITSEVKANAIHVLNVPNRTKKRLTYEVQSNVPFTSGNPFVSVSSAQVAMYNLHVKPTMGGNFEGIINFVVKKRVKTEVDSDGDEAYSSDDGDEYIGHRLWYIIKLNILQGPPESILHISCPCQESKLIKVPVANPIDEELSLQTIIEGPHLTGPSSIELSAGEKVTYPLTFSPQSILHQKGMLKFFNQNFGEFWYDLVLESKPPSPVNLPYMQCQLGTFISQTISLSNNADQSLDLIPEISDSNFILYDGGAEIKSLHLEPHSVMSVTLTFKPSMLSSRRLPCKVIFHSKRIGQITYFVYGSALTPSEMPPQTVSAVSGASSTFLLNFHNPLNELVYVSVKLSDDKVSMASVFNIDLIKKTSILLGPFQTLGIPIIFSPITRTTYRSVCVVSINRSKEEKWHFKSLSLNTINWTFPIIGIPEYQDIEQMPMSIFECDVRNSASYRLVINLTTNMDDIDDTVLSAKVFNGIDETFPEFASDYEGVLPDISFHLEFLENQARIALVNIVSLQLLKTFTKQDNPDHVVLIFSVNFTPMKNIKNVTHLAITKKNGCVWRFPLTFIADNPVIDDTIVIKSLKLKEKSVARFYLHSNEKVPKEFQVQMTSDSDPEIVVTPKFGVLPVVGERGVELNVLFTPIAYGQENFATLMVQTDSMQWTYDIWAYLAKYEPPRGKSKPPIARPHPLPQLKGPFRDFVLENCQLTRTAVSSPIKGAPIIKRPLGSDMF</sequence>
<dbReference type="SUPFAM" id="SSF47576">
    <property type="entry name" value="Calponin-homology domain, CH-domain"/>
    <property type="match status" value="1"/>
</dbReference>
<evidence type="ECO:0000259" key="2">
    <source>
        <dbReference type="PROSITE" id="PS50021"/>
    </source>
</evidence>
<dbReference type="CDD" id="cd21218">
    <property type="entry name" value="CH_PLS_FIM_rpt2"/>
    <property type="match status" value="1"/>
</dbReference>
<dbReference type="PANTHER" id="PTHR45912">
    <property type="entry name" value="CILIA- AND FLAGELLA-ASSOCIATED PROTEIN 47"/>
    <property type="match status" value="1"/>
</dbReference>
<feature type="region of interest" description="Disordered" evidence="1">
    <location>
        <begin position="925"/>
        <end position="945"/>
    </location>
</feature>
<dbReference type="Pfam" id="PF00307">
    <property type="entry name" value="CH"/>
    <property type="match status" value="1"/>
</dbReference>
<organism evidence="3 4">
    <name type="scientific">Octopus sinensis</name>
    <name type="common">East Asian common octopus</name>
    <dbReference type="NCBI Taxonomy" id="2607531"/>
    <lineage>
        <taxon>Eukaryota</taxon>
        <taxon>Metazoa</taxon>
        <taxon>Spiralia</taxon>
        <taxon>Lophotrochozoa</taxon>
        <taxon>Mollusca</taxon>
        <taxon>Cephalopoda</taxon>
        <taxon>Coleoidea</taxon>
        <taxon>Octopodiformes</taxon>
        <taxon>Octopoda</taxon>
        <taxon>Incirrata</taxon>
        <taxon>Octopodidae</taxon>
        <taxon>Octopus</taxon>
    </lineage>
</organism>
<evidence type="ECO:0000313" key="4">
    <source>
        <dbReference type="RefSeq" id="XP_036357876.1"/>
    </source>
</evidence>
<accession>A0A7E6EQF5</accession>
<gene>
    <name evidence="4" type="primary">LOC115210439</name>
</gene>
<evidence type="ECO:0000256" key="1">
    <source>
        <dbReference type="SAM" id="MobiDB-lite"/>
    </source>
</evidence>
<dbReference type="RefSeq" id="XP_036357876.1">
    <property type="nucleotide sequence ID" value="XM_036501983.1"/>
</dbReference>
<name>A0A7E6EQF5_9MOLL</name>
<dbReference type="PANTHER" id="PTHR45912:SF3">
    <property type="entry name" value="CILIA- AND FLAGELLA-ASSOCIATED PROTEIN 47"/>
    <property type="match status" value="1"/>
</dbReference>
<dbReference type="Gene3D" id="2.60.40.10">
    <property type="entry name" value="Immunoglobulins"/>
    <property type="match status" value="3"/>
</dbReference>
<dbReference type="InterPro" id="IPR001715">
    <property type="entry name" value="CH_dom"/>
</dbReference>
<dbReference type="InterPro" id="IPR036872">
    <property type="entry name" value="CH_dom_sf"/>
</dbReference>
<evidence type="ECO:0000313" key="3">
    <source>
        <dbReference type="Proteomes" id="UP000515154"/>
    </source>
</evidence>
<dbReference type="Pfam" id="PF26579">
    <property type="entry name" value="Ig_CFAP47"/>
    <property type="match status" value="1"/>
</dbReference>
<dbReference type="Proteomes" id="UP000515154">
    <property type="component" value="Linkage group LG4"/>
</dbReference>
<dbReference type="InterPro" id="IPR013783">
    <property type="entry name" value="Ig-like_fold"/>
</dbReference>
<dbReference type="InterPro" id="IPR056343">
    <property type="entry name" value="CFAP47_dom"/>
</dbReference>
<dbReference type="InterPro" id="IPR058952">
    <property type="entry name" value="Ig_CFAP47"/>
</dbReference>
<dbReference type="Pfam" id="PF24529">
    <property type="entry name" value="CFAP47"/>
    <property type="match status" value="1"/>
</dbReference>
<dbReference type="Gene3D" id="1.10.418.10">
    <property type="entry name" value="Calponin-like domain"/>
    <property type="match status" value="1"/>
</dbReference>
<dbReference type="PROSITE" id="PS50021">
    <property type="entry name" value="CH"/>
    <property type="match status" value="1"/>
</dbReference>
<feature type="domain" description="Calponin-homology (CH)" evidence="2">
    <location>
        <begin position="1539"/>
        <end position="1662"/>
    </location>
</feature>
<protein>
    <submittedName>
        <fullName evidence="4">Cilia- and flagella-associated protein 47-like isoform X2</fullName>
    </submittedName>
</protein>